<dbReference type="EMBL" id="CP012677">
    <property type="protein sequence ID" value="ALE92399.1"/>
    <property type="molecule type" value="Genomic_DNA"/>
</dbReference>
<accession>A0A0M3UGA1</accession>
<dbReference type="AlphaFoldDB" id="A0A0M3UGA1"/>
<dbReference type="KEGG" id="aaq:AOC05_08855"/>
<dbReference type="PANTHER" id="PTHR46268:SF6">
    <property type="entry name" value="UNIVERSAL STRESS PROTEIN UP12"/>
    <property type="match status" value="1"/>
</dbReference>
<evidence type="ECO:0000313" key="4">
    <source>
        <dbReference type="Proteomes" id="UP000062833"/>
    </source>
</evidence>
<evidence type="ECO:0000259" key="2">
    <source>
        <dbReference type="Pfam" id="PF00582"/>
    </source>
</evidence>
<dbReference type="RefSeq" id="WP_062006916.1">
    <property type="nucleotide sequence ID" value="NZ_CP012677.1"/>
</dbReference>
<dbReference type="PRINTS" id="PR01438">
    <property type="entry name" value="UNVRSLSTRESS"/>
</dbReference>
<dbReference type="InterPro" id="IPR006015">
    <property type="entry name" value="Universal_stress_UspA"/>
</dbReference>
<gene>
    <name evidence="3" type="ORF">AOC05_08855</name>
</gene>
<dbReference type="OrthoDB" id="6174426at2"/>
<dbReference type="PATRIC" id="fig|656366.3.peg.1924"/>
<reference evidence="4" key="1">
    <citation type="submission" date="2015-09" db="EMBL/GenBank/DDBJ databases">
        <title>Complete genome of Arthrobacter alpinus strain R3.8.</title>
        <authorList>
            <person name="See-Too W.S."/>
            <person name="Chan K.G."/>
        </authorList>
    </citation>
    <scope>NUCLEOTIDE SEQUENCE [LARGE SCALE GENOMIC DNA]</scope>
    <source>
        <strain evidence="4">R3.8</strain>
    </source>
</reference>
<dbReference type="SUPFAM" id="SSF52402">
    <property type="entry name" value="Adenine nucleotide alpha hydrolases-like"/>
    <property type="match status" value="1"/>
</dbReference>
<evidence type="ECO:0000256" key="1">
    <source>
        <dbReference type="ARBA" id="ARBA00008791"/>
    </source>
</evidence>
<proteinExistence type="inferred from homology"/>
<protein>
    <submittedName>
        <fullName evidence="3">Universal stress protein UspA</fullName>
    </submittedName>
</protein>
<dbReference type="PANTHER" id="PTHR46268">
    <property type="entry name" value="STRESS RESPONSE PROTEIN NHAX"/>
    <property type="match status" value="1"/>
</dbReference>
<organism evidence="3 4">
    <name type="scientific">Arthrobacter alpinus</name>
    <dbReference type="NCBI Taxonomy" id="656366"/>
    <lineage>
        <taxon>Bacteria</taxon>
        <taxon>Bacillati</taxon>
        <taxon>Actinomycetota</taxon>
        <taxon>Actinomycetes</taxon>
        <taxon>Micrococcales</taxon>
        <taxon>Micrococcaceae</taxon>
        <taxon>Arthrobacter</taxon>
    </lineage>
</organism>
<dbReference type="InterPro" id="IPR014729">
    <property type="entry name" value="Rossmann-like_a/b/a_fold"/>
</dbReference>
<evidence type="ECO:0000313" key="3">
    <source>
        <dbReference type="EMBL" id="ALE92399.1"/>
    </source>
</evidence>
<sequence>MTSSSSTFVIVVGFDGSEHSQVALKWAVEEARQREGELRLVTAWSNLPLSWYPAVLETAIGGIAVPEDSPEQIAGALQAAALKVAAAEGLAATGQVVHHHSPASAILAAAQDANLIVVGSRGHGGFSDLHLGSVSSQVIHHAPCSVLVTRPKTP</sequence>
<dbReference type="InterPro" id="IPR006016">
    <property type="entry name" value="UspA"/>
</dbReference>
<dbReference type="Proteomes" id="UP000062833">
    <property type="component" value="Chromosome"/>
</dbReference>
<keyword evidence="4" id="KW-1185">Reference proteome</keyword>
<dbReference type="Pfam" id="PF00582">
    <property type="entry name" value="Usp"/>
    <property type="match status" value="1"/>
</dbReference>
<name>A0A0M3UGA1_9MICC</name>
<dbReference type="Gene3D" id="3.40.50.620">
    <property type="entry name" value="HUPs"/>
    <property type="match status" value="1"/>
</dbReference>
<comment type="similarity">
    <text evidence="1">Belongs to the universal stress protein A family.</text>
</comment>
<feature type="domain" description="UspA" evidence="2">
    <location>
        <begin position="10"/>
        <end position="150"/>
    </location>
</feature>